<reference evidence="11 12" key="1">
    <citation type="submission" date="2023-05" db="EMBL/GenBank/DDBJ databases">
        <title>A new hyperthermophilic archaea 'Ignisphaera cupida' sp. nov. and description of the family 'Ignisphaeraceae' fam. nov.</title>
        <authorList>
            <person name="Podosokorskaya O.A."/>
            <person name="Elcheninov A.G."/>
            <person name="Klukina A."/>
            <person name="Merkel A.Y."/>
        </authorList>
    </citation>
    <scope>NUCLEOTIDE SEQUENCE [LARGE SCALE GENOMIC DNA]</scope>
    <source>
        <strain evidence="11 12">4213-co</strain>
    </source>
</reference>
<gene>
    <name evidence="11" type="primary">nadA</name>
    <name evidence="11" type="ORF">QPL79_08310</name>
</gene>
<dbReference type="PANTHER" id="PTHR30573:SF0">
    <property type="entry name" value="QUINOLINATE SYNTHASE, CHLOROPLASTIC"/>
    <property type="match status" value="1"/>
</dbReference>
<comment type="caution">
    <text evidence="11">The sequence shown here is derived from an EMBL/GenBank/DDBJ whole genome shotgun (WGS) entry which is preliminary data.</text>
</comment>
<keyword evidence="5" id="KW-0662">Pyridine nucleotide biosynthesis</keyword>
<evidence type="ECO:0000313" key="11">
    <source>
        <dbReference type="EMBL" id="MDK6029363.1"/>
    </source>
</evidence>
<dbReference type="Proteomes" id="UP001529235">
    <property type="component" value="Unassembled WGS sequence"/>
</dbReference>
<keyword evidence="12" id="KW-1185">Reference proteome</keyword>
<evidence type="ECO:0000256" key="2">
    <source>
        <dbReference type="ARBA" id="ARBA00005065"/>
    </source>
</evidence>
<sequence length="311" mass="34309">MDVEIVSRIEKLKKELNAIILAHNYQPPQVQDIADFVGDSLELSIKAMQSNAKVIVFAGVDFMAEQAAVLNENSTVLHPEPDAKCPMASMISVEDVEKAVRKYPGAPVVMYVNSPAAVKALANYVVTSANAVNLVKALDSETIIFGPDKHLAEYVAEKTGKNVVAVPEHGHCPVHVKFSLEEITCLKSIYRNCVFIAHPECPRAVRSQADFVGSTSQMIEFVKRSSARTFLVGTEVGIIYRMAKEAREKVFIPASTKAICDDMKKITLEKILSSLVSKSYVMKIDRAVAEKVRKAIENTFDVLGVSRPWRK</sequence>
<dbReference type="InterPro" id="IPR003473">
    <property type="entry name" value="NadA"/>
</dbReference>
<dbReference type="GO" id="GO:0019363">
    <property type="term" value="P:pyridine nucleotide biosynthetic process"/>
    <property type="evidence" value="ECO:0007669"/>
    <property type="project" value="UniProtKB-UniRule"/>
</dbReference>
<dbReference type="SUPFAM" id="SSF142754">
    <property type="entry name" value="NadA-like"/>
    <property type="match status" value="1"/>
</dbReference>
<dbReference type="PANTHER" id="PTHR30573">
    <property type="entry name" value="QUINOLINATE SYNTHETASE A"/>
    <property type="match status" value="1"/>
</dbReference>
<dbReference type="Pfam" id="PF02445">
    <property type="entry name" value="NadA"/>
    <property type="match status" value="1"/>
</dbReference>
<accession>A0ABD4ZB87</accession>
<evidence type="ECO:0000256" key="10">
    <source>
        <dbReference type="NCBIfam" id="TIGR00550"/>
    </source>
</evidence>
<keyword evidence="6 11" id="KW-0808">Transferase</keyword>
<comment type="cofactor">
    <cofactor evidence="1">
        <name>[4Fe-4S] cluster</name>
        <dbReference type="ChEBI" id="CHEBI:49883"/>
    </cofactor>
</comment>
<evidence type="ECO:0000256" key="3">
    <source>
        <dbReference type="ARBA" id="ARBA00012669"/>
    </source>
</evidence>
<evidence type="ECO:0000256" key="6">
    <source>
        <dbReference type="ARBA" id="ARBA00022679"/>
    </source>
</evidence>
<organism evidence="11 12">
    <name type="scientific">Ignisphaera cupida</name>
    <dbReference type="NCBI Taxonomy" id="3050454"/>
    <lineage>
        <taxon>Archaea</taxon>
        <taxon>Thermoproteota</taxon>
        <taxon>Thermoprotei</taxon>
        <taxon>Desulfurococcales</taxon>
        <taxon>Desulfurococcaceae</taxon>
        <taxon>Ignisphaera</taxon>
    </lineage>
</organism>
<evidence type="ECO:0000256" key="1">
    <source>
        <dbReference type="ARBA" id="ARBA00001966"/>
    </source>
</evidence>
<evidence type="ECO:0000256" key="8">
    <source>
        <dbReference type="ARBA" id="ARBA00023004"/>
    </source>
</evidence>
<dbReference type="NCBIfam" id="TIGR00550">
    <property type="entry name" value="nadA"/>
    <property type="match status" value="1"/>
</dbReference>
<comment type="pathway">
    <text evidence="2">Cofactor biosynthesis; NAD(+) biosynthesis; quinolinate from iminoaspartate: step 1/1.</text>
</comment>
<dbReference type="GO" id="GO:0051539">
    <property type="term" value="F:4 iron, 4 sulfur cluster binding"/>
    <property type="evidence" value="ECO:0007669"/>
    <property type="project" value="UniProtKB-KW"/>
</dbReference>
<dbReference type="NCBIfam" id="NF006878">
    <property type="entry name" value="PRK09375.1-2"/>
    <property type="match status" value="1"/>
</dbReference>
<evidence type="ECO:0000256" key="9">
    <source>
        <dbReference type="ARBA" id="ARBA00023014"/>
    </source>
</evidence>
<dbReference type="EC" id="2.5.1.72" evidence="3 10"/>
<keyword evidence="9" id="KW-0411">Iron-sulfur</keyword>
<dbReference type="GO" id="GO:0046872">
    <property type="term" value="F:metal ion binding"/>
    <property type="evidence" value="ECO:0007669"/>
    <property type="project" value="UniProtKB-KW"/>
</dbReference>
<keyword evidence="8" id="KW-0408">Iron</keyword>
<evidence type="ECO:0000256" key="5">
    <source>
        <dbReference type="ARBA" id="ARBA00022642"/>
    </source>
</evidence>
<proteinExistence type="predicted"/>
<dbReference type="Gene3D" id="3.40.50.10800">
    <property type="entry name" value="NadA-like"/>
    <property type="match status" value="3"/>
</dbReference>
<name>A0ABD4ZB87_9CREN</name>
<evidence type="ECO:0000256" key="4">
    <source>
        <dbReference type="ARBA" id="ARBA00022485"/>
    </source>
</evidence>
<dbReference type="AlphaFoldDB" id="A0ABD4ZB87"/>
<keyword evidence="7" id="KW-0479">Metal-binding</keyword>
<keyword evidence="4" id="KW-0004">4Fe-4S</keyword>
<protein>
    <recommendedName>
        <fullName evidence="3 10">Quinolinate synthase</fullName>
        <ecNumber evidence="3 10">2.5.1.72</ecNumber>
    </recommendedName>
</protein>
<evidence type="ECO:0000313" key="12">
    <source>
        <dbReference type="Proteomes" id="UP001529235"/>
    </source>
</evidence>
<evidence type="ECO:0000256" key="7">
    <source>
        <dbReference type="ARBA" id="ARBA00022723"/>
    </source>
</evidence>
<dbReference type="GO" id="GO:0008987">
    <property type="term" value="F:quinolinate synthetase A activity"/>
    <property type="evidence" value="ECO:0007669"/>
    <property type="project" value="UniProtKB-UniRule"/>
</dbReference>
<dbReference type="EMBL" id="JASNVW010000007">
    <property type="protein sequence ID" value="MDK6029363.1"/>
    <property type="molecule type" value="Genomic_DNA"/>
</dbReference>
<dbReference type="InterPro" id="IPR036094">
    <property type="entry name" value="NadA_sf"/>
</dbReference>